<organism evidence="1 2">
    <name type="scientific">Cetraspora pellucida</name>
    <dbReference type="NCBI Taxonomy" id="1433469"/>
    <lineage>
        <taxon>Eukaryota</taxon>
        <taxon>Fungi</taxon>
        <taxon>Fungi incertae sedis</taxon>
        <taxon>Mucoromycota</taxon>
        <taxon>Glomeromycotina</taxon>
        <taxon>Glomeromycetes</taxon>
        <taxon>Diversisporales</taxon>
        <taxon>Gigasporaceae</taxon>
        <taxon>Cetraspora</taxon>
    </lineage>
</organism>
<evidence type="ECO:0000313" key="2">
    <source>
        <dbReference type="Proteomes" id="UP000789366"/>
    </source>
</evidence>
<proteinExistence type="predicted"/>
<comment type="caution">
    <text evidence="1">The sequence shown here is derived from an EMBL/GenBank/DDBJ whole genome shotgun (WGS) entry which is preliminary data.</text>
</comment>
<name>A0ACA9NSS5_9GLOM</name>
<protein>
    <submittedName>
        <fullName evidence="1">10856_t:CDS:1</fullName>
    </submittedName>
</protein>
<evidence type="ECO:0000313" key="1">
    <source>
        <dbReference type="EMBL" id="CAG8669680.1"/>
    </source>
</evidence>
<gene>
    <name evidence="1" type="ORF">SPELUC_LOCUS9600</name>
</gene>
<keyword evidence="2" id="KW-1185">Reference proteome</keyword>
<accession>A0ACA9NSS5</accession>
<dbReference type="Proteomes" id="UP000789366">
    <property type="component" value="Unassembled WGS sequence"/>
</dbReference>
<reference evidence="1" key="1">
    <citation type="submission" date="2021-06" db="EMBL/GenBank/DDBJ databases">
        <authorList>
            <person name="Kallberg Y."/>
            <person name="Tangrot J."/>
            <person name="Rosling A."/>
        </authorList>
    </citation>
    <scope>NUCLEOTIDE SEQUENCE</scope>
    <source>
        <strain evidence="1">28 12/20/2015</strain>
    </source>
</reference>
<sequence length="189" mass="21714">MYLQNLTTQYRHKLKDNLLKKKESKSEILEERLILASNQEATNIDLYKEQDPELFNNVQVEDTIFSNATSIDNAILIDNATSTDDATLTDDTTSIDDLISNTEFNDNYQLLPGYSEALRLLDIKVRSNMANNVYQQVMTEFSNEQISQHQATKILTSIVQIEPRWIDMCIKSCMAFTGEFRKAKLCHCC</sequence>
<feature type="non-terminal residue" evidence="1">
    <location>
        <position position="189"/>
    </location>
</feature>
<dbReference type="EMBL" id="CAJVPW010016410">
    <property type="protein sequence ID" value="CAG8669680.1"/>
    <property type="molecule type" value="Genomic_DNA"/>
</dbReference>